<keyword evidence="2" id="KW-1185">Reference proteome</keyword>
<evidence type="ECO:0000313" key="1">
    <source>
        <dbReference type="EMBL" id="KAK5794481.1"/>
    </source>
</evidence>
<organism evidence="1 2">
    <name type="scientific">Gossypium arboreum</name>
    <name type="common">Tree cotton</name>
    <name type="synonym">Gossypium nanking</name>
    <dbReference type="NCBI Taxonomy" id="29729"/>
    <lineage>
        <taxon>Eukaryota</taxon>
        <taxon>Viridiplantae</taxon>
        <taxon>Streptophyta</taxon>
        <taxon>Embryophyta</taxon>
        <taxon>Tracheophyta</taxon>
        <taxon>Spermatophyta</taxon>
        <taxon>Magnoliopsida</taxon>
        <taxon>eudicotyledons</taxon>
        <taxon>Gunneridae</taxon>
        <taxon>Pentapetalae</taxon>
        <taxon>rosids</taxon>
        <taxon>malvids</taxon>
        <taxon>Malvales</taxon>
        <taxon>Malvaceae</taxon>
        <taxon>Malvoideae</taxon>
        <taxon>Gossypium</taxon>
    </lineage>
</organism>
<gene>
    <name evidence="1" type="ORF">PVK06_035710</name>
</gene>
<evidence type="ECO:0000313" key="2">
    <source>
        <dbReference type="Proteomes" id="UP001358586"/>
    </source>
</evidence>
<reference evidence="1 2" key="1">
    <citation type="submission" date="2023-03" db="EMBL/GenBank/DDBJ databases">
        <title>WGS of Gossypium arboreum.</title>
        <authorList>
            <person name="Yu D."/>
        </authorList>
    </citation>
    <scope>NUCLEOTIDE SEQUENCE [LARGE SCALE GENOMIC DNA]</scope>
    <source>
        <tissue evidence="1">Leaf</tissue>
    </source>
</reference>
<proteinExistence type="predicted"/>
<sequence>MAIDGITTRLQKEMGQLQHELSQLQVDIDAKFDTRLKEFQERFKGDMRSELYSILEQFLDQHSIGALLQEGLHQLTWELYPYGFQTLFGSNIYQDPMEKLVSLKQQGTMDQIHDCFGAQLLIILNFQLNLFHNLTWTIGGNRVCVFGVLLSTHQVTIATRLSSIN</sequence>
<name>A0ABR0NIP1_GOSAR</name>
<dbReference type="EMBL" id="JARKNE010000010">
    <property type="protein sequence ID" value="KAK5794481.1"/>
    <property type="molecule type" value="Genomic_DNA"/>
</dbReference>
<protein>
    <submittedName>
        <fullName evidence="1">Uncharacterized protein</fullName>
    </submittedName>
</protein>
<comment type="caution">
    <text evidence="1">The sequence shown here is derived from an EMBL/GenBank/DDBJ whole genome shotgun (WGS) entry which is preliminary data.</text>
</comment>
<accession>A0ABR0NIP1</accession>
<dbReference type="Proteomes" id="UP001358586">
    <property type="component" value="Chromosome 10"/>
</dbReference>